<accession>A0ABD3QST3</accession>
<dbReference type="InterPro" id="IPR036397">
    <property type="entry name" value="RNaseH_sf"/>
</dbReference>
<reference evidence="2 3" key="1">
    <citation type="journal article" date="2020" name="G3 (Bethesda)">
        <title>Improved Reference Genome for Cyclotella cryptica CCMP332, a Model for Cell Wall Morphogenesis, Salinity Adaptation, and Lipid Production in Diatoms (Bacillariophyta).</title>
        <authorList>
            <person name="Roberts W.R."/>
            <person name="Downey K.M."/>
            <person name="Ruck E.C."/>
            <person name="Traller J.C."/>
            <person name="Alverson A.J."/>
        </authorList>
    </citation>
    <scope>NUCLEOTIDE SEQUENCE [LARGE SCALE GENOMIC DNA]</scope>
    <source>
        <strain evidence="2 3">CCMP332</strain>
    </source>
</reference>
<dbReference type="InterPro" id="IPR012337">
    <property type="entry name" value="RNaseH-like_sf"/>
</dbReference>
<gene>
    <name evidence="2" type="ORF">HJC23_009342</name>
</gene>
<keyword evidence="3" id="KW-1185">Reference proteome</keyword>
<dbReference type="SUPFAM" id="SSF53098">
    <property type="entry name" value="Ribonuclease H-like"/>
    <property type="match status" value="1"/>
</dbReference>
<dbReference type="Proteomes" id="UP001516023">
    <property type="component" value="Unassembled WGS sequence"/>
</dbReference>
<organism evidence="2 3">
    <name type="scientific">Cyclotella cryptica</name>
    <dbReference type="NCBI Taxonomy" id="29204"/>
    <lineage>
        <taxon>Eukaryota</taxon>
        <taxon>Sar</taxon>
        <taxon>Stramenopiles</taxon>
        <taxon>Ochrophyta</taxon>
        <taxon>Bacillariophyta</taxon>
        <taxon>Coscinodiscophyceae</taxon>
        <taxon>Thalassiosirophycidae</taxon>
        <taxon>Stephanodiscales</taxon>
        <taxon>Stephanodiscaceae</taxon>
        <taxon>Cyclotella</taxon>
    </lineage>
</organism>
<protein>
    <recommendedName>
        <fullName evidence="1">Integrase catalytic domain-containing protein</fullName>
    </recommendedName>
</protein>
<comment type="caution">
    <text evidence="2">The sequence shown here is derived from an EMBL/GenBank/DDBJ whole genome shotgun (WGS) entry which is preliminary data.</text>
</comment>
<dbReference type="Gene3D" id="3.30.420.10">
    <property type="entry name" value="Ribonuclease H-like superfamily/Ribonuclease H"/>
    <property type="match status" value="1"/>
</dbReference>
<dbReference type="AlphaFoldDB" id="A0ABD3QST3"/>
<evidence type="ECO:0000313" key="2">
    <source>
        <dbReference type="EMBL" id="KAL3803378.1"/>
    </source>
</evidence>
<name>A0ABD3QST3_9STRA</name>
<evidence type="ECO:0000259" key="1">
    <source>
        <dbReference type="PROSITE" id="PS50994"/>
    </source>
</evidence>
<dbReference type="PROSITE" id="PS50994">
    <property type="entry name" value="INTEGRASE"/>
    <property type="match status" value="1"/>
</dbReference>
<feature type="domain" description="Integrase catalytic" evidence="1">
    <location>
        <begin position="26"/>
        <end position="197"/>
    </location>
</feature>
<evidence type="ECO:0000313" key="3">
    <source>
        <dbReference type="Proteomes" id="UP001516023"/>
    </source>
</evidence>
<dbReference type="EMBL" id="JABMIG020000014">
    <property type="protein sequence ID" value="KAL3803378.1"/>
    <property type="molecule type" value="Genomic_DNA"/>
</dbReference>
<proteinExistence type="predicted"/>
<sequence length="616" mass="69291">MCKKCPGCALANGQVAASSEHQYGFLITAPFNVLFLDGYSAGDHSSFDGHKVHLIACDGMTTFAVAEPVQQANNKTFAKALMKIMLGYGICHTVVLDKDSKLFKEFRAMCDLLNLNVHVLSGDNHKGMLVERVNKYLNNGLRIVMNERDSVCTANESILLLIDGWNSIPIPGTHLSCSLVAVGREFNFPVDISAAKHLELTSTPASVKSYANDLAVLLVASREIAKVLLKEQRTWHRNLVNSRRPDPKVWNIGDIVFARRQTRSGKGRGIVGKLQYAHTGPWRVCARLDGASYELEHCLSEGVKTKKHASHLSPFPLPLKAPYESASVKGFEPLQPFQLPATSQYVARYEPFHWLSLSELNDEMAPFGWTIDDVHNADEDVDPFSPPAMYTGPPPVMPLYKPPRVPDTSTLSTNIVKSTDRLFFISHEIPNSNRREWRLVRVNLEESMALRPTCLNDGRYLVEFYVIHSADIRYNATNQHLWLQYHLRGDLLQPLTQSDTHLIRPPDTSEQLAECHNLSPLRQWTTLTQESTYRHGPFEFASIHGQKSRDRVALSDWETLHRHNSMFTNDPPSLELPTYSIHLDRGVHLSYSSKELAQVLLLVTEHASTNGETTIR</sequence>
<dbReference type="InterPro" id="IPR001584">
    <property type="entry name" value="Integrase_cat-core"/>
</dbReference>